<name>A0AAV7K3Z3_9METZ</name>
<dbReference type="EMBL" id="JAKMXF010000199">
    <property type="protein sequence ID" value="KAI6655419.1"/>
    <property type="molecule type" value="Genomic_DNA"/>
</dbReference>
<protein>
    <submittedName>
        <fullName evidence="2">Uncharacterized protein</fullName>
    </submittedName>
</protein>
<evidence type="ECO:0000313" key="2">
    <source>
        <dbReference type="EMBL" id="KAI6655419.1"/>
    </source>
</evidence>
<dbReference type="AlphaFoldDB" id="A0AAV7K3Z3"/>
<gene>
    <name evidence="2" type="ORF">LOD99_2254</name>
</gene>
<organism evidence="2 3">
    <name type="scientific">Oopsacas minuta</name>
    <dbReference type="NCBI Taxonomy" id="111878"/>
    <lineage>
        <taxon>Eukaryota</taxon>
        <taxon>Metazoa</taxon>
        <taxon>Porifera</taxon>
        <taxon>Hexactinellida</taxon>
        <taxon>Hexasterophora</taxon>
        <taxon>Lyssacinosida</taxon>
        <taxon>Leucopsacidae</taxon>
        <taxon>Oopsacas</taxon>
    </lineage>
</organism>
<feature type="region of interest" description="Disordered" evidence="1">
    <location>
        <begin position="19"/>
        <end position="39"/>
    </location>
</feature>
<comment type="caution">
    <text evidence="2">The sequence shown here is derived from an EMBL/GenBank/DDBJ whole genome shotgun (WGS) entry which is preliminary data.</text>
</comment>
<sequence length="430" mass="48372">MTTHDAGGLKKKKLLSKSLTRMPHSNVPQNREPRTWKPNSCPLSKIANGRVNYDLLREEASVNRITWPPARTFSSPLYSFLLPVGPKIGNSYWLQCLYCSSDLMMSKLNLMNRHFFGVGTSSCSRLEAFSAEHKTLFDELKEWYINGNLQLPKGTSKLAHGLLERDLVTSSTHTDSEESQFYSEALPDVCSSAITLSPVHEKKFFGIKCDSKEIETPLLVSTPFSENLKLSSLRRRCYSPQRISDISKLSKAKHRSSYPFAVPGDLKVLTIRKLLVHFGVSIGISTRFVENFWFNKLARKISSFTPNVSSSTLEQTTLPQLSTEARESLLFAIAKCPYITCECDGWTTMARNSLFCLLITGHKLDSEEQILLLYDQTAFKQQKHGAPEIYAFLKSAILKLKSDLHERALTTEVPKIIGIVADGEASVRVH</sequence>
<proteinExistence type="predicted"/>
<evidence type="ECO:0000313" key="3">
    <source>
        <dbReference type="Proteomes" id="UP001165289"/>
    </source>
</evidence>
<reference evidence="2 3" key="1">
    <citation type="journal article" date="2023" name="BMC Biol.">
        <title>The compact genome of the sponge Oopsacas minuta (Hexactinellida) is lacking key metazoan core genes.</title>
        <authorList>
            <person name="Santini S."/>
            <person name="Schenkelaars Q."/>
            <person name="Jourda C."/>
            <person name="Duchesne M."/>
            <person name="Belahbib H."/>
            <person name="Rocher C."/>
            <person name="Selva M."/>
            <person name="Riesgo A."/>
            <person name="Vervoort M."/>
            <person name="Leys S.P."/>
            <person name="Kodjabachian L."/>
            <person name="Le Bivic A."/>
            <person name="Borchiellini C."/>
            <person name="Claverie J.M."/>
            <person name="Renard E."/>
        </authorList>
    </citation>
    <scope>NUCLEOTIDE SEQUENCE [LARGE SCALE GENOMIC DNA]</scope>
    <source>
        <strain evidence="2">SPO-2</strain>
    </source>
</reference>
<keyword evidence="3" id="KW-1185">Reference proteome</keyword>
<dbReference type="Proteomes" id="UP001165289">
    <property type="component" value="Unassembled WGS sequence"/>
</dbReference>
<accession>A0AAV7K3Z3</accession>
<evidence type="ECO:0000256" key="1">
    <source>
        <dbReference type="SAM" id="MobiDB-lite"/>
    </source>
</evidence>